<feature type="transmembrane region" description="Helical" evidence="1">
    <location>
        <begin position="53"/>
        <end position="75"/>
    </location>
</feature>
<reference evidence="2 3" key="1">
    <citation type="submission" date="2014-08" db="EMBL/GenBank/DDBJ databases">
        <title>Complete genome of a marine bacteria Jeotgalibacillus malaysiensis.</title>
        <authorList>
            <person name="Yaakop A.S."/>
            <person name="Chan K.-G."/>
            <person name="Goh K.M."/>
        </authorList>
    </citation>
    <scope>NUCLEOTIDE SEQUENCE [LARGE SCALE GENOMIC DNA]</scope>
    <source>
        <strain evidence="2 3">D5</strain>
    </source>
</reference>
<feature type="transmembrane region" description="Helical" evidence="1">
    <location>
        <begin position="87"/>
        <end position="112"/>
    </location>
</feature>
<dbReference type="HOGENOM" id="CLU_109297_0_1_9"/>
<dbReference type="STRING" id="1508404.JMA_21500"/>
<sequence>MSVIDTIFWIFIILSFAIAFIGLVYPIIPSVLFILLGFILYGLFFTFSDFTWFFWTVQILFIILLFGADYAANLFGVKRFGGSKAGIWGSTIGLLIGPFLIPVIGILLGPLAGAVIGELLVNRTPFKQALKIGFGSLIGFITSVITKGTIQAVMIIIFFLYV</sequence>
<keyword evidence="1" id="KW-0472">Membrane</keyword>
<organism evidence="2 3">
    <name type="scientific">Jeotgalibacillus malaysiensis</name>
    <dbReference type="NCBI Taxonomy" id="1508404"/>
    <lineage>
        <taxon>Bacteria</taxon>
        <taxon>Bacillati</taxon>
        <taxon>Bacillota</taxon>
        <taxon>Bacilli</taxon>
        <taxon>Bacillales</taxon>
        <taxon>Caryophanaceae</taxon>
        <taxon>Jeotgalibacillus</taxon>
    </lineage>
</organism>
<dbReference type="Proteomes" id="UP000031449">
    <property type="component" value="Chromosome"/>
</dbReference>
<accession>A0A0B5ARZ4</accession>
<evidence type="ECO:0000256" key="1">
    <source>
        <dbReference type="SAM" id="Phobius"/>
    </source>
</evidence>
<feature type="transmembrane region" description="Helical" evidence="1">
    <location>
        <begin position="31"/>
        <end position="47"/>
    </location>
</feature>
<name>A0A0B5ARZ4_9BACL</name>
<protein>
    <recommendedName>
        <fullName evidence="4">DUF456 domain-containing protein</fullName>
    </recommendedName>
</protein>
<proteinExistence type="predicted"/>
<evidence type="ECO:0000313" key="3">
    <source>
        <dbReference type="Proteomes" id="UP000031449"/>
    </source>
</evidence>
<dbReference type="PANTHER" id="PTHR39165:SF1">
    <property type="entry name" value="DUF456 DOMAIN-CONTAINING PROTEIN"/>
    <property type="match status" value="1"/>
</dbReference>
<feature type="transmembrane region" description="Helical" evidence="1">
    <location>
        <begin position="132"/>
        <end position="161"/>
    </location>
</feature>
<keyword evidence="1" id="KW-0812">Transmembrane</keyword>
<keyword evidence="1" id="KW-1133">Transmembrane helix</keyword>
<dbReference type="InterPro" id="IPR007403">
    <property type="entry name" value="DUF456"/>
</dbReference>
<evidence type="ECO:0000313" key="2">
    <source>
        <dbReference type="EMBL" id="AJD91467.1"/>
    </source>
</evidence>
<feature type="transmembrane region" description="Helical" evidence="1">
    <location>
        <begin position="6"/>
        <end position="24"/>
    </location>
</feature>
<gene>
    <name evidence="2" type="ORF">JMA_21500</name>
</gene>
<dbReference type="PANTHER" id="PTHR39165">
    <property type="entry name" value="IG HYPOTHETICAL 17883"/>
    <property type="match status" value="1"/>
</dbReference>
<dbReference type="AlphaFoldDB" id="A0A0B5ARZ4"/>
<dbReference type="BioCyc" id="JESP1508404:G14D9-11405-MONOMER"/>
<dbReference type="Pfam" id="PF04306">
    <property type="entry name" value="DUF456"/>
    <property type="match status" value="1"/>
</dbReference>
<dbReference type="KEGG" id="jeo:JMA_21500"/>
<evidence type="ECO:0008006" key="4">
    <source>
        <dbReference type="Google" id="ProtNLM"/>
    </source>
</evidence>
<keyword evidence="3" id="KW-1185">Reference proteome</keyword>
<dbReference type="EMBL" id="CP009416">
    <property type="protein sequence ID" value="AJD91467.1"/>
    <property type="molecule type" value="Genomic_DNA"/>
</dbReference>